<evidence type="ECO:0000256" key="13">
    <source>
        <dbReference type="SAM" id="MobiDB-lite"/>
    </source>
</evidence>
<dbReference type="Pfam" id="PF23473">
    <property type="entry name" value="LysM3_LYK4_5"/>
    <property type="match status" value="1"/>
</dbReference>
<dbReference type="Gene3D" id="3.30.200.20">
    <property type="entry name" value="Phosphorylase Kinase, domain 1"/>
    <property type="match status" value="1"/>
</dbReference>
<evidence type="ECO:0000313" key="19">
    <source>
        <dbReference type="Proteomes" id="UP000636800"/>
    </source>
</evidence>
<dbReference type="InterPro" id="IPR056563">
    <property type="entry name" value="LysM3_LYK4_5"/>
</dbReference>
<feature type="chain" id="PRO_5032724530" evidence="15">
    <location>
        <begin position="31"/>
        <end position="863"/>
    </location>
</feature>
<evidence type="ECO:0000259" key="17">
    <source>
        <dbReference type="PROSITE" id="PS51292"/>
    </source>
</evidence>
<evidence type="ECO:0000256" key="15">
    <source>
        <dbReference type="SAM" id="SignalP"/>
    </source>
</evidence>
<organism evidence="18 19">
    <name type="scientific">Vanilla planifolia</name>
    <name type="common">Vanilla</name>
    <dbReference type="NCBI Taxonomy" id="51239"/>
    <lineage>
        <taxon>Eukaryota</taxon>
        <taxon>Viridiplantae</taxon>
        <taxon>Streptophyta</taxon>
        <taxon>Embryophyta</taxon>
        <taxon>Tracheophyta</taxon>
        <taxon>Spermatophyta</taxon>
        <taxon>Magnoliopsida</taxon>
        <taxon>Liliopsida</taxon>
        <taxon>Asparagales</taxon>
        <taxon>Orchidaceae</taxon>
        <taxon>Vanilloideae</taxon>
        <taxon>Vanilleae</taxon>
        <taxon>Vanilla</taxon>
    </lineage>
</organism>
<comment type="caution">
    <text evidence="18">The sequence shown here is derived from an EMBL/GenBank/DDBJ whole genome shotgun (WGS) entry which is preliminary data.</text>
</comment>
<feature type="compositionally biased region" description="Pro residues" evidence="13">
    <location>
        <begin position="236"/>
        <end position="245"/>
    </location>
</feature>
<dbReference type="Pfam" id="PF23446">
    <property type="entry name" value="LysM1_NFP_LYK"/>
    <property type="match status" value="1"/>
</dbReference>
<reference evidence="18 19" key="1">
    <citation type="journal article" date="2020" name="Nat. Food">
        <title>A phased Vanilla planifolia genome enables genetic improvement of flavour and production.</title>
        <authorList>
            <person name="Hasing T."/>
            <person name="Tang H."/>
            <person name="Brym M."/>
            <person name="Khazi F."/>
            <person name="Huang T."/>
            <person name="Chambers A.H."/>
        </authorList>
    </citation>
    <scope>NUCLEOTIDE SEQUENCE [LARGE SCALE GENOMIC DNA]</scope>
    <source>
        <tissue evidence="18">Leaf</tissue>
    </source>
</reference>
<protein>
    <submittedName>
        <fullName evidence="18">Uncharacterized protein</fullName>
    </submittedName>
</protein>
<feature type="signal peptide" evidence="15">
    <location>
        <begin position="1"/>
        <end position="30"/>
    </location>
</feature>
<dbReference type="OrthoDB" id="2014724at2759"/>
<feature type="transmembrane region" description="Helical" evidence="14">
    <location>
        <begin position="258"/>
        <end position="281"/>
    </location>
</feature>
<evidence type="ECO:0000256" key="4">
    <source>
        <dbReference type="ARBA" id="ARBA00022723"/>
    </source>
</evidence>
<dbReference type="Pfam" id="PF12906">
    <property type="entry name" value="RINGv"/>
    <property type="match status" value="1"/>
</dbReference>
<dbReference type="SUPFAM" id="SSF56112">
    <property type="entry name" value="Protein kinase-like (PK-like)"/>
    <property type="match status" value="1"/>
</dbReference>
<dbReference type="PROSITE" id="PS00108">
    <property type="entry name" value="PROTEIN_KINASE_ST"/>
    <property type="match status" value="1"/>
</dbReference>
<keyword evidence="19" id="KW-1185">Reference proteome</keyword>
<keyword evidence="9" id="KW-0067">ATP-binding</keyword>
<feature type="transmembrane region" description="Helical" evidence="14">
    <location>
        <begin position="753"/>
        <end position="774"/>
    </location>
</feature>
<dbReference type="SMART" id="SM00744">
    <property type="entry name" value="RINGv"/>
    <property type="match status" value="1"/>
</dbReference>
<evidence type="ECO:0000256" key="5">
    <source>
        <dbReference type="ARBA" id="ARBA00022729"/>
    </source>
</evidence>
<keyword evidence="3 14" id="KW-0812">Transmembrane</keyword>
<dbReference type="Pfam" id="PF23457">
    <property type="entry name" value="LysM2_NFP"/>
    <property type="match status" value="1"/>
</dbReference>
<sequence>MGRRRKEPYRLLLLLAMVSLAFLFPSPADAALSHGYNCSADQSPNSCAAYAFYLAGTDPSILDLTSIADLFGVSRLMVARASNLSINYELRPGQPLLIPLSCSCISNRSYAPVTYQILAGDTFYLVSTNKFGNLTSYPAVEDVNPTLVPTNLSIGVMVTFPLFCWCSRNRSQPLVTYVLQPGDSFSSIASRFGSDVRSVVDLNGREGSVSPYSTILVPISQIPPSFMRTSSSNLTSPPPPPPPSSPTVEVVKRDRKGAVIGLAIALGVSVLLWFLLLLWFCSIPRTNGEWRPSYENKGSSGDQKLLTDISEFLDKYKVFKIGELRNATADFDHSHHIHGSVYRGNINGEIFAIKKMKWNAINELKILQKVNHTNLVKLEGFCIDNDAGSSYLVYEFVENGSLHSWLHDPERARRLDWRTRHRIALDLAHGLQYIHEHTWPRVVHKDIKSSNVLLDGRMRAKIANFGLARSGQNAVTARITGTQGYVAPEYIAGGLVSTKMDVFAYGVVLLELVSGQEAVTEGGRPLWAEAEEGVFAGRVVEAGRLEGWMDAALAEQSFAMESVLAIMNIARVCLQRDPARRPTMVDVVYALAKTDQSSDFFSIDGVDGVSFMNDADLTARSEEASETAPILCLSTSNDDYDDSQSSCEIKPVVGDVNGEIPEEDESSKLVTEQPQCRICLDTGGEDLIAPCHCKGTQKYVHRSCLDNWRSTKEGFAFSHCTECRAVFILRANVPPDRWWLRLKFQLLVLRDHTLIFVIVQLVVAFLGMLVYRFYGEELREMFGYEEHPYGFYTMAILAVILVGLLYGFFIAIICGQRINERHYHVLAKQELTKEYVVENRDENKNTPELDHRHIVELRMMGLY</sequence>
<accession>A0A835QRS3</accession>
<dbReference type="InterPro" id="IPR000719">
    <property type="entry name" value="Prot_kinase_dom"/>
</dbReference>
<dbReference type="Gene3D" id="1.10.510.10">
    <property type="entry name" value="Transferase(Phosphotransferase) domain 1"/>
    <property type="match status" value="1"/>
</dbReference>
<dbReference type="InterPro" id="IPR008271">
    <property type="entry name" value="Ser/Thr_kinase_AS"/>
</dbReference>
<dbReference type="InterPro" id="IPR056561">
    <property type="entry name" value="NFP_LYK_LysM1"/>
</dbReference>
<dbReference type="SUPFAM" id="SSF54106">
    <property type="entry name" value="LysM domain"/>
    <property type="match status" value="1"/>
</dbReference>
<dbReference type="InterPro" id="IPR011016">
    <property type="entry name" value="Znf_RING-CH"/>
</dbReference>
<dbReference type="PROSITE" id="PS51292">
    <property type="entry name" value="ZF_RING_CH"/>
    <property type="match status" value="1"/>
</dbReference>
<dbReference type="Pfam" id="PF00069">
    <property type="entry name" value="Pkinase"/>
    <property type="match status" value="1"/>
</dbReference>
<dbReference type="CDD" id="cd16495">
    <property type="entry name" value="RING_CH-C4HC3_MARCH"/>
    <property type="match status" value="1"/>
</dbReference>
<dbReference type="InterPro" id="IPR018392">
    <property type="entry name" value="LysM"/>
</dbReference>
<dbReference type="PANTHER" id="PTHR45927:SF15">
    <property type="entry name" value="SERINE_THREONINE RECEPTOR-LIKE KINASE NFP"/>
    <property type="match status" value="1"/>
</dbReference>
<dbReference type="SMART" id="SM00220">
    <property type="entry name" value="S_TKc"/>
    <property type="match status" value="1"/>
</dbReference>
<dbReference type="Gene3D" id="3.30.40.10">
    <property type="entry name" value="Zinc/RING finger domain, C3HC4 (zinc finger)"/>
    <property type="match status" value="1"/>
</dbReference>
<evidence type="ECO:0000256" key="11">
    <source>
        <dbReference type="ARBA" id="ARBA00023136"/>
    </source>
</evidence>
<feature type="domain" description="RING-CH-type" evidence="17">
    <location>
        <begin position="668"/>
        <end position="730"/>
    </location>
</feature>
<evidence type="ECO:0000256" key="3">
    <source>
        <dbReference type="ARBA" id="ARBA00022692"/>
    </source>
</evidence>
<dbReference type="InterPro" id="IPR036779">
    <property type="entry name" value="LysM_dom_sf"/>
</dbReference>
<feature type="domain" description="Protein kinase" evidence="16">
    <location>
        <begin position="313"/>
        <end position="601"/>
    </location>
</feature>
<evidence type="ECO:0000256" key="1">
    <source>
        <dbReference type="ARBA" id="ARBA00004162"/>
    </source>
</evidence>
<keyword evidence="5 15" id="KW-0732">Signal</keyword>
<proteinExistence type="predicted"/>
<evidence type="ECO:0000256" key="7">
    <source>
        <dbReference type="ARBA" id="ARBA00022771"/>
    </source>
</evidence>
<dbReference type="PROSITE" id="PS50011">
    <property type="entry name" value="PROTEIN_KINASE_DOM"/>
    <property type="match status" value="1"/>
</dbReference>
<evidence type="ECO:0000256" key="12">
    <source>
        <dbReference type="ARBA" id="ARBA00023157"/>
    </source>
</evidence>
<keyword evidence="11 14" id="KW-0472">Membrane</keyword>
<dbReference type="PANTHER" id="PTHR45927">
    <property type="entry name" value="LYSM-DOMAIN RECEPTOR-LIKE KINASE-RELATED"/>
    <property type="match status" value="1"/>
</dbReference>
<keyword evidence="12" id="KW-1015">Disulfide bond</keyword>
<dbReference type="GO" id="GO:0008270">
    <property type="term" value="F:zinc ion binding"/>
    <property type="evidence" value="ECO:0007669"/>
    <property type="project" value="UniProtKB-KW"/>
</dbReference>
<dbReference type="InterPro" id="IPR059143">
    <property type="entry name" value="NFP_LysM2"/>
</dbReference>
<evidence type="ECO:0000256" key="2">
    <source>
        <dbReference type="ARBA" id="ARBA00022475"/>
    </source>
</evidence>
<dbReference type="SMART" id="SM00257">
    <property type="entry name" value="LysM"/>
    <property type="match status" value="2"/>
</dbReference>
<evidence type="ECO:0000256" key="8">
    <source>
        <dbReference type="ARBA" id="ARBA00022833"/>
    </source>
</evidence>
<dbReference type="InterPro" id="IPR052611">
    <property type="entry name" value="Plant_RLK_LysM"/>
</dbReference>
<keyword evidence="7" id="KW-0863">Zinc-finger</keyword>
<dbReference type="Gene3D" id="3.10.350.10">
    <property type="entry name" value="LysM domain"/>
    <property type="match status" value="1"/>
</dbReference>
<evidence type="ECO:0000313" key="18">
    <source>
        <dbReference type="EMBL" id="KAG0472662.1"/>
    </source>
</evidence>
<dbReference type="FunFam" id="1.10.510.10:FF:000468">
    <property type="entry name" value="PTI1-like tyrosine-protein kinase 3"/>
    <property type="match status" value="1"/>
</dbReference>
<evidence type="ECO:0000259" key="16">
    <source>
        <dbReference type="PROSITE" id="PS50011"/>
    </source>
</evidence>
<evidence type="ECO:0000256" key="14">
    <source>
        <dbReference type="SAM" id="Phobius"/>
    </source>
</evidence>
<gene>
    <name evidence="18" type="ORF">HPP92_014519</name>
</gene>
<evidence type="ECO:0000256" key="6">
    <source>
        <dbReference type="ARBA" id="ARBA00022741"/>
    </source>
</evidence>
<dbReference type="GO" id="GO:0005524">
    <property type="term" value="F:ATP binding"/>
    <property type="evidence" value="ECO:0007669"/>
    <property type="project" value="UniProtKB-KW"/>
</dbReference>
<dbReference type="InterPro" id="IPR011009">
    <property type="entry name" value="Kinase-like_dom_sf"/>
</dbReference>
<feature type="transmembrane region" description="Helical" evidence="14">
    <location>
        <begin position="789"/>
        <end position="814"/>
    </location>
</feature>
<dbReference type="SUPFAM" id="SSF57850">
    <property type="entry name" value="RING/U-box"/>
    <property type="match status" value="1"/>
</dbReference>
<keyword evidence="8" id="KW-0862">Zinc</keyword>
<dbReference type="CDD" id="cd00118">
    <property type="entry name" value="LysM"/>
    <property type="match status" value="1"/>
</dbReference>
<keyword evidence="2" id="KW-1003">Cell membrane</keyword>
<feature type="region of interest" description="Disordered" evidence="13">
    <location>
        <begin position="228"/>
        <end position="249"/>
    </location>
</feature>
<dbReference type="AlphaFoldDB" id="A0A835QRS3"/>
<keyword evidence="6" id="KW-0547">Nucleotide-binding</keyword>
<keyword evidence="10 14" id="KW-1133">Transmembrane helix</keyword>
<dbReference type="Proteomes" id="UP000636800">
    <property type="component" value="Chromosome 7"/>
</dbReference>
<evidence type="ECO:0000256" key="9">
    <source>
        <dbReference type="ARBA" id="ARBA00022840"/>
    </source>
</evidence>
<dbReference type="GO" id="GO:0004672">
    <property type="term" value="F:protein kinase activity"/>
    <property type="evidence" value="ECO:0007669"/>
    <property type="project" value="InterPro"/>
</dbReference>
<evidence type="ECO:0000256" key="10">
    <source>
        <dbReference type="ARBA" id="ARBA00022989"/>
    </source>
</evidence>
<comment type="subcellular location">
    <subcellularLocation>
        <location evidence="1">Cell membrane</location>
        <topology evidence="1">Single-pass membrane protein</topology>
    </subcellularLocation>
</comment>
<dbReference type="GO" id="GO:0005886">
    <property type="term" value="C:plasma membrane"/>
    <property type="evidence" value="ECO:0007669"/>
    <property type="project" value="UniProtKB-SubCell"/>
</dbReference>
<name>A0A835QRS3_VANPL</name>
<dbReference type="InterPro" id="IPR013083">
    <property type="entry name" value="Znf_RING/FYVE/PHD"/>
</dbReference>
<keyword evidence="4" id="KW-0479">Metal-binding</keyword>
<dbReference type="EMBL" id="JADCNL010000007">
    <property type="protein sequence ID" value="KAG0472662.1"/>
    <property type="molecule type" value="Genomic_DNA"/>
</dbReference>